<dbReference type="PANTHER" id="PTHR24242:SF227">
    <property type="entry name" value="OLFACTORY RECEPTOR"/>
    <property type="match status" value="1"/>
</dbReference>
<keyword evidence="5 14" id="KW-0552">Olfaction</keyword>
<keyword evidence="2 14" id="KW-1003">Cell membrane</keyword>
<dbReference type="AlphaFoldDB" id="A0AAY5EBP3"/>
<feature type="transmembrane region" description="Helical" evidence="14">
    <location>
        <begin position="278"/>
        <end position="299"/>
    </location>
</feature>
<evidence type="ECO:0000256" key="10">
    <source>
        <dbReference type="ARBA" id="ARBA00023170"/>
    </source>
</evidence>
<evidence type="ECO:0000256" key="4">
    <source>
        <dbReference type="ARBA" id="ARBA00022692"/>
    </source>
</evidence>
<feature type="domain" description="G-protein coupled receptors family 1 profile" evidence="15">
    <location>
        <begin position="45"/>
        <end position="297"/>
    </location>
</feature>
<dbReference type="FunFam" id="1.20.1070.10:FF:000024">
    <property type="entry name" value="Olfactory receptor"/>
    <property type="match status" value="1"/>
</dbReference>
<evidence type="ECO:0000256" key="3">
    <source>
        <dbReference type="ARBA" id="ARBA00022606"/>
    </source>
</evidence>
<dbReference type="PROSITE" id="PS50262">
    <property type="entry name" value="G_PROTEIN_RECEP_F1_2"/>
    <property type="match status" value="1"/>
</dbReference>
<feature type="transmembrane region" description="Helical" evidence="14">
    <location>
        <begin position="209"/>
        <end position="229"/>
    </location>
</feature>
<proteinExistence type="inferred from homology"/>
<sequence>MSQGNQSALTVVTEFFIVGFPGLQPEYYNLLATTFFVIFVLAVLENSVLVVSFTSAPSLQKPMYITMLSLALSDIGFCTAALPKIISRYWFDNGSISFSVCLLQRQFIHYFGTLNSLIMMIMALDRYLAVCFPLRYPVLMTNRTMTLISGLSWASAMIIPSIGTIQTAQMLFCGPNLIIHCYCDGISLYSLACGDINLQMYISTTVASIIQLLPFSFIIFSYFSIGVSVIRTTNNQGRLKAFSTCATQLSIICLYYIPRIFVYLTPYLPNLKMNSDEKIAVTMFYGFFPPLVNPLIYYFRTKEIHLLLQNWCSQKKEKGHKMNIHFFNLK</sequence>
<evidence type="ECO:0000256" key="8">
    <source>
        <dbReference type="ARBA" id="ARBA00023136"/>
    </source>
</evidence>
<dbReference type="PRINTS" id="PR00237">
    <property type="entry name" value="GPCRRHODOPSN"/>
</dbReference>
<dbReference type="Proteomes" id="UP000314983">
    <property type="component" value="Chromosome 17"/>
</dbReference>
<comment type="similarity">
    <text evidence="13">Belongs to the G-protein coupled receptor 1 family.</text>
</comment>
<keyword evidence="9" id="KW-1015">Disulfide bond</keyword>
<evidence type="ECO:0000256" key="7">
    <source>
        <dbReference type="ARBA" id="ARBA00023040"/>
    </source>
</evidence>
<evidence type="ECO:0000256" key="13">
    <source>
        <dbReference type="RuleBase" id="RU000688"/>
    </source>
</evidence>
<keyword evidence="11" id="KW-0325">Glycoprotein</keyword>
<dbReference type="Ensembl" id="ENSEEET00000058562.1">
    <property type="protein sequence ID" value="ENSEEEP00000053959.1"/>
    <property type="gene ID" value="ENSEEEG00000026668.1"/>
</dbReference>
<feature type="transmembrane region" description="Helical" evidence="14">
    <location>
        <begin position="63"/>
        <end position="87"/>
    </location>
</feature>
<protein>
    <recommendedName>
        <fullName evidence="14">Olfactory receptor</fullName>
    </recommendedName>
</protein>
<dbReference type="InterPro" id="IPR050939">
    <property type="entry name" value="Olfactory_GPCR1"/>
</dbReference>
<reference evidence="16 17" key="1">
    <citation type="submission" date="2020-05" db="EMBL/GenBank/DDBJ databases">
        <title>Electrophorus electricus (electric eel) genome, fEleEle1, primary haplotype.</title>
        <authorList>
            <person name="Myers G."/>
            <person name="Meyer A."/>
            <person name="Fedrigo O."/>
            <person name="Formenti G."/>
            <person name="Rhie A."/>
            <person name="Tracey A."/>
            <person name="Sims Y."/>
            <person name="Jarvis E.D."/>
        </authorList>
    </citation>
    <scope>NUCLEOTIDE SEQUENCE [LARGE SCALE GENOMIC DNA]</scope>
</reference>
<dbReference type="GO" id="GO:0004930">
    <property type="term" value="F:G protein-coupled receptor activity"/>
    <property type="evidence" value="ECO:0007669"/>
    <property type="project" value="UniProtKB-KW"/>
</dbReference>
<keyword evidence="17" id="KW-1185">Reference proteome</keyword>
<dbReference type="PRINTS" id="PR00245">
    <property type="entry name" value="OLFACTORYR"/>
</dbReference>
<dbReference type="InterPro" id="IPR017452">
    <property type="entry name" value="GPCR_Rhodpsn_7TM"/>
</dbReference>
<evidence type="ECO:0000256" key="14">
    <source>
        <dbReference type="RuleBase" id="RU363047"/>
    </source>
</evidence>
<dbReference type="SUPFAM" id="SSF81321">
    <property type="entry name" value="Family A G protein-coupled receptor-like"/>
    <property type="match status" value="1"/>
</dbReference>
<evidence type="ECO:0000259" key="15">
    <source>
        <dbReference type="PROSITE" id="PS50262"/>
    </source>
</evidence>
<evidence type="ECO:0000256" key="2">
    <source>
        <dbReference type="ARBA" id="ARBA00022475"/>
    </source>
</evidence>
<keyword evidence="10 13" id="KW-0675">Receptor</keyword>
<dbReference type="GO" id="GO:0005886">
    <property type="term" value="C:plasma membrane"/>
    <property type="evidence" value="ECO:0007669"/>
    <property type="project" value="UniProtKB-SubCell"/>
</dbReference>
<dbReference type="GeneTree" id="ENSGT00940000161369"/>
<feature type="transmembrane region" description="Helical" evidence="14">
    <location>
        <begin position="241"/>
        <end position="258"/>
    </location>
</feature>
<keyword evidence="6 14" id="KW-1133">Transmembrane helix</keyword>
<evidence type="ECO:0000256" key="6">
    <source>
        <dbReference type="ARBA" id="ARBA00022989"/>
    </source>
</evidence>
<reference evidence="16" key="3">
    <citation type="submission" date="2025-09" db="UniProtKB">
        <authorList>
            <consortium name="Ensembl"/>
        </authorList>
    </citation>
    <scope>IDENTIFICATION</scope>
</reference>
<dbReference type="Gene3D" id="1.20.1070.10">
    <property type="entry name" value="Rhodopsin 7-helix transmembrane proteins"/>
    <property type="match status" value="1"/>
</dbReference>
<evidence type="ECO:0000256" key="1">
    <source>
        <dbReference type="ARBA" id="ARBA00004651"/>
    </source>
</evidence>
<evidence type="ECO:0000256" key="5">
    <source>
        <dbReference type="ARBA" id="ARBA00022725"/>
    </source>
</evidence>
<reference evidence="16" key="2">
    <citation type="submission" date="2025-08" db="UniProtKB">
        <authorList>
            <consortium name="Ensembl"/>
        </authorList>
    </citation>
    <scope>IDENTIFICATION</scope>
</reference>
<accession>A0AAY5EBP3</accession>
<dbReference type="InterPro" id="IPR000725">
    <property type="entry name" value="Olfact_rcpt"/>
</dbReference>
<dbReference type="PROSITE" id="PS00237">
    <property type="entry name" value="G_PROTEIN_RECEP_F1_1"/>
    <property type="match status" value="1"/>
</dbReference>
<keyword evidence="7 13" id="KW-0297">G-protein coupled receptor</keyword>
<organism evidence="16 17">
    <name type="scientific">Electrophorus electricus</name>
    <name type="common">Electric eel</name>
    <name type="synonym">Gymnotus electricus</name>
    <dbReference type="NCBI Taxonomy" id="8005"/>
    <lineage>
        <taxon>Eukaryota</taxon>
        <taxon>Metazoa</taxon>
        <taxon>Chordata</taxon>
        <taxon>Craniata</taxon>
        <taxon>Vertebrata</taxon>
        <taxon>Euteleostomi</taxon>
        <taxon>Actinopterygii</taxon>
        <taxon>Neopterygii</taxon>
        <taxon>Teleostei</taxon>
        <taxon>Ostariophysi</taxon>
        <taxon>Gymnotiformes</taxon>
        <taxon>Gymnotoidei</taxon>
        <taxon>Gymnotidae</taxon>
        <taxon>Electrophorus</taxon>
    </lineage>
</organism>
<keyword evidence="12 13" id="KW-0807">Transducer</keyword>
<keyword evidence="8 14" id="KW-0472">Membrane</keyword>
<dbReference type="GO" id="GO:0004984">
    <property type="term" value="F:olfactory receptor activity"/>
    <property type="evidence" value="ECO:0007669"/>
    <property type="project" value="InterPro"/>
</dbReference>
<gene>
    <name evidence="16" type="primary">LOC118242845</name>
</gene>
<evidence type="ECO:0000313" key="17">
    <source>
        <dbReference type="Proteomes" id="UP000314983"/>
    </source>
</evidence>
<name>A0AAY5EBP3_ELEEL</name>
<comment type="subcellular location">
    <subcellularLocation>
        <location evidence="1 14">Cell membrane</location>
        <topology evidence="1 14">Multi-pass membrane protein</topology>
    </subcellularLocation>
</comment>
<evidence type="ECO:0000256" key="12">
    <source>
        <dbReference type="ARBA" id="ARBA00023224"/>
    </source>
</evidence>
<dbReference type="Pfam" id="PF13853">
    <property type="entry name" value="7tm_4"/>
    <property type="match status" value="1"/>
</dbReference>
<evidence type="ECO:0000313" key="16">
    <source>
        <dbReference type="Ensembl" id="ENSEEEP00000053959.1"/>
    </source>
</evidence>
<evidence type="ECO:0000256" key="9">
    <source>
        <dbReference type="ARBA" id="ARBA00023157"/>
    </source>
</evidence>
<dbReference type="PANTHER" id="PTHR24242">
    <property type="entry name" value="G-PROTEIN COUPLED RECEPTOR"/>
    <property type="match status" value="1"/>
</dbReference>
<feature type="transmembrane region" description="Helical" evidence="14">
    <location>
        <begin position="27"/>
        <end position="51"/>
    </location>
</feature>
<evidence type="ECO:0000256" key="11">
    <source>
        <dbReference type="ARBA" id="ARBA00023180"/>
    </source>
</evidence>
<keyword evidence="4 13" id="KW-0812">Transmembrane</keyword>
<dbReference type="InterPro" id="IPR000276">
    <property type="entry name" value="GPCR_Rhodpsn"/>
</dbReference>
<feature type="transmembrane region" description="Helical" evidence="14">
    <location>
        <begin position="107"/>
        <end position="124"/>
    </location>
</feature>
<feature type="transmembrane region" description="Helical" evidence="14">
    <location>
        <begin position="145"/>
        <end position="165"/>
    </location>
</feature>
<keyword evidence="3 14" id="KW-0716">Sensory transduction</keyword>